<dbReference type="AlphaFoldDB" id="A0AA97FAT0"/>
<evidence type="ECO:0000313" key="2">
    <source>
        <dbReference type="Proteomes" id="UP001302429"/>
    </source>
</evidence>
<dbReference type="RefSeq" id="WP_317083993.1">
    <property type="nucleotide sequence ID" value="NZ_CP136594.1"/>
</dbReference>
<keyword evidence="2" id="KW-1185">Reference proteome</keyword>
<protein>
    <submittedName>
        <fullName evidence="1">Uncharacterized protein</fullName>
    </submittedName>
</protein>
<dbReference type="KEGG" id="acoa:RB602_06420"/>
<organism evidence="1 2">
    <name type="scientific">Alterisphingorhabdus coralli</name>
    <dbReference type="NCBI Taxonomy" id="3071408"/>
    <lineage>
        <taxon>Bacteria</taxon>
        <taxon>Pseudomonadati</taxon>
        <taxon>Pseudomonadota</taxon>
        <taxon>Alphaproteobacteria</taxon>
        <taxon>Sphingomonadales</taxon>
        <taxon>Sphingomonadaceae</taxon>
        <taxon>Alterisphingorhabdus (ex Yan et al. 2024)</taxon>
    </lineage>
</organism>
<sequence length="74" mass="8583">MPIRLSPDQLQLLVHTALGKVPISLRQEYHEGDREAAEEKIAAFVVSELDECEFYHRGFRSGLERELRPAYLEK</sequence>
<proteinExistence type="predicted"/>
<gene>
    <name evidence="1" type="ORF">RB602_06420</name>
</gene>
<dbReference type="EMBL" id="CP136594">
    <property type="protein sequence ID" value="WOE76343.1"/>
    <property type="molecule type" value="Genomic_DNA"/>
</dbReference>
<name>A0AA97FAT0_9SPHN</name>
<evidence type="ECO:0000313" key="1">
    <source>
        <dbReference type="EMBL" id="WOE76343.1"/>
    </source>
</evidence>
<accession>A0AA97FAT0</accession>
<reference evidence="1 2" key="1">
    <citation type="submission" date="2023-10" db="EMBL/GenBank/DDBJ databases">
        <title>Complete genome sequence of a Sphingomonadaceae bacterium.</title>
        <authorList>
            <person name="Yan C."/>
        </authorList>
    </citation>
    <scope>NUCLEOTIDE SEQUENCE [LARGE SCALE GENOMIC DNA]</scope>
    <source>
        <strain evidence="1 2">SCSIO 66989</strain>
    </source>
</reference>
<dbReference type="Proteomes" id="UP001302429">
    <property type="component" value="Chromosome"/>
</dbReference>